<proteinExistence type="predicted"/>
<dbReference type="Proteomes" id="UP001500253">
    <property type="component" value="Unassembled WGS sequence"/>
</dbReference>
<sequence>MSAQAWQKSSYSQEGSACLYVARVPDDWHKSSFSAEAANCLNVAAPAPEAIKIRESDDPDVILTTTPATLGVFIRAAKSGRFDNLVNS</sequence>
<dbReference type="RefSeq" id="WP_346177116.1">
    <property type="nucleotide sequence ID" value="NZ_BAAASD010000028.1"/>
</dbReference>
<comment type="caution">
    <text evidence="2">The sequence shown here is derived from an EMBL/GenBank/DDBJ whole genome shotgun (WGS) entry which is preliminary data.</text>
</comment>
<dbReference type="InterPro" id="IPR007278">
    <property type="entry name" value="DUF397"/>
</dbReference>
<evidence type="ECO:0000313" key="2">
    <source>
        <dbReference type="EMBL" id="GAA2358769.1"/>
    </source>
</evidence>
<name>A0ABN3GQY0_9ACTN</name>
<organism evidence="2 3">
    <name type="scientific">Streptomyces cuspidosporus</name>
    <dbReference type="NCBI Taxonomy" id="66882"/>
    <lineage>
        <taxon>Bacteria</taxon>
        <taxon>Bacillati</taxon>
        <taxon>Actinomycetota</taxon>
        <taxon>Actinomycetes</taxon>
        <taxon>Kitasatosporales</taxon>
        <taxon>Streptomycetaceae</taxon>
        <taxon>Streptomyces</taxon>
    </lineage>
</organism>
<reference evidence="2 3" key="1">
    <citation type="journal article" date="2019" name="Int. J. Syst. Evol. Microbiol.">
        <title>The Global Catalogue of Microorganisms (GCM) 10K type strain sequencing project: providing services to taxonomists for standard genome sequencing and annotation.</title>
        <authorList>
            <consortium name="The Broad Institute Genomics Platform"/>
            <consortium name="The Broad Institute Genome Sequencing Center for Infectious Disease"/>
            <person name="Wu L."/>
            <person name="Ma J."/>
        </authorList>
    </citation>
    <scope>NUCLEOTIDE SEQUENCE [LARGE SCALE GENOMIC DNA]</scope>
    <source>
        <strain evidence="2 3">JCM 4316</strain>
    </source>
</reference>
<evidence type="ECO:0000313" key="3">
    <source>
        <dbReference type="Proteomes" id="UP001500253"/>
    </source>
</evidence>
<evidence type="ECO:0000259" key="1">
    <source>
        <dbReference type="Pfam" id="PF04149"/>
    </source>
</evidence>
<keyword evidence="3" id="KW-1185">Reference proteome</keyword>
<dbReference type="Pfam" id="PF04149">
    <property type="entry name" value="DUF397"/>
    <property type="match status" value="1"/>
</dbReference>
<protein>
    <recommendedName>
        <fullName evidence="1">DUF397 domain-containing protein</fullName>
    </recommendedName>
</protein>
<accession>A0ABN3GQY0</accession>
<dbReference type="EMBL" id="BAAASD010000028">
    <property type="protein sequence ID" value="GAA2358769.1"/>
    <property type="molecule type" value="Genomic_DNA"/>
</dbReference>
<gene>
    <name evidence="2" type="ORF">GCM10010246_55730</name>
</gene>
<feature type="domain" description="DUF397" evidence="1">
    <location>
        <begin position="27"/>
        <end position="78"/>
    </location>
</feature>